<name>A0A6I1C083_BIFLN</name>
<evidence type="ECO:0000313" key="4">
    <source>
        <dbReference type="EMBL" id="KAB6916893.1"/>
    </source>
</evidence>
<sequence>MSEPEQPPAPQRPTLKPDEPKPGMTQEELQRQLLETQKRLVELQEQQNLRHEEEQAENKRKEEKHHDNNVKAAIIAILVIIALVVGVIAYRDYKKTEDANNRAGYGICRSLGGDSDFCASTNDLD</sequence>
<feature type="transmembrane region" description="Helical" evidence="2">
    <location>
        <begin position="72"/>
        <end position="90"/>
    </location>
</feature>
<dbReference type="AlphaFoldDB" id="A0A6I1C083"/>
<evidence type="ECO:0000313" key="6">
    <source>
        <dbReference type="Proteomes" id="UP000491334"/>
    </source>
</evidence>
<protein>
    <submittedName>
        <fullName evidence="4">Uncharacterized protein</fullName>
    </submittedName>
</protein>
<feature type="region of interest" description="Disordered" evidence="1">
    <location>
        <begin position="43"/>
        <end position="67"/>
    </location>
</feature>
<dbReference type="Proteomes" id="UP000491334">
    <property type="component" value="Unassembled WGS sequence"/>
</dbReference>
<keyword evidence="2" id="KW-0812">Transmembrane</keyword>
<keyword evidence="2" id="KW-0472">Membrane</keyword>
<dbReference type="EMBL" id="WDZO01000024">
    <property type="protein sequence ID" value="KAB6911485.1"/>
    <property type="molecule type" value="Genomic_DNA"/>
</dbReference>
<evidence type="ECO:0000256" key="2">
    <source>
        <dbReference type="SAM" id="Phobius"/>
    </source>
</evidence>
<organism evidence="4 6">
    <name type="scientific">Bifidobacterium longum</name>
    <dbReference type="NCBI Taxonomy" id="216816"/>
    <lineage>
        <taxon>Bacteria</taxon>
        <taxon>Bacillati</taxon>
        <taxon>Actinomycetota</taxon>
        <taxon>Actinomycetes</taxon>
        <taxon>Bifidobacteriales</taxon>
        <taxon>Bifidobacteriaceae</taxon>
        <taxon>Bifidobacterium</taxon>
    </lineage>
</organism>
<gene>
    <name evidence="3" type="ORF">GBJ98_08990</name>
    <name evidence="4" type="ORF">GBK06_08945</name>
</gene>
<dbReference type="Proteomes" id="UP000481350">
    <property type="component" value="Unassembled WGS sequence"/>
</dbReference>
<reference evidence="5 6" key="1">
    <citation type="journal article" date="2019" name="Nat. Med.">
        <title>A library of human gut bacterial isolates paired with longitudinal multiomics data enables mechanistic microbiome research.</title>
        <authorList>
            <person name="Poyet M."/>
            <person name="Groussin M."/>
            <person name="Gibbons S.M."/>
            <person name="Avila-Pacheco J."/>
            <person name="Jiang X."/>
            <person name="Kearney S.M."/>
            <person name="Perrotta A.R."/>
            <person name="Berdy B."/>
            <person name="Zhao S."/>
            <person name="Lieberman T.D."/>
            <person name="Swanson P.K."/>
            <person name="Smith M."/>
            <person name="Roesemann S."/>
            <person name="Alexander J.E."/>
            <person name="Rich S.A."/>
            <person name="Livny J."/>
            <person name="Vlamakis H."/>
            <person name="Clish C."/>
            <person name="Bullock K."/>
            <person name="Deik A."/>
            <person name="Scott J."/>
            <person name="Pierce K.A."/>
            <person name="Xavier R.J."/>
            <person name="Alm E.J."/>
        </authorList>
    </citation>
    <scope>NUCLEOTIDE SEQUENCE [LARGE SCALE GENOMIC DNA]</scope>
    <source>
        <strain evidence="3 5">BIOML-A283</strain>
        <strain evidence="4 6">BIOML-A284</strain>
    </source>
</reference>
<feature type="compositionally biased region" description="Pro residues" evidence="1">
    <location>
        <begin position="1"/>
        <end position="11"/>
    </location>
</feature>
<evidence type="ECO:0000313" key="5">
    <source>
        <dbReference type="Proteomes" id="UP000481350"/>
    </source>
</evidence>
<accession>A0A6I1C083</accession>
<comment type="caution">
    <text evidence="4">The sequence shown here is derived from an EMBL/GenBank/DDBJ whole genome shotgun (WGS) entry which is preliminary data.</text>
</comment>
<feature type="region of interest" description="Disordered" evidence="1">
    <location>
        <begin position="1"/>
        <end position="26"/>
    </location>
</feature>
<dbReference type="EMBL" id="WDZP01000022">
    <property type="protein sequence ID" value="KAB6916893.1"/>
    <property type="molecule type" value="Genomic_DNA"/>
</dbReference>
<keyword evidence="2" id="KW-1133">Transmembrane helix</keyword>
<evidence type="ECO:0000313" key="3">
    <source>
        <dbReference type="EMBL" id="KAB6911485.1"/>
    </source>
</evidence>
<evidence type="ECO:0000256" key="1">
    <source>
        <dbReference type="SAM" id="MobiDB-lite"/>
    </source>
</evidence>
<proteinExistence type="predicted"/>